<comment type="caution">
    <text evidence="1">The sequence shown here is derived from an EMBL/GenBank/DDBJ whole genome shotgun (WGS) entry which is preliminary data.</text>
</comment>
<accession>A0A833LVR5</accession>
<protein>
    <submittedName>
        <fullName evidence="1">Uncharacterized protein</fullName>
    </submittedName>
</protein>
<dbReference type="AlphaFoldDB" id="A0A833LVR5"/>
<gene>
    <name evidence="1" type="ORF">F9K24_20150</name>
</gene>
<reference evidence="1 2" key="1">
    <citation type="submission" date="2019-10" db="EMBL/GenBank/DDBJ databases">
        <title>Extracellular Electron Transfer in a Candidatus Methanoperedens spp. Enrichment Culture.</title>
        <authorList>
            <person name="Berger S."/>
            <person name="Rangel Shaw D."/>
            <person name="Berben T."/>
            <person name="In 'T Zandt M."/>
            <person name="Frank J."/>
            <person name="Reimann J."/>
            <person name="Jetten M.S.M."/>
            <person name="Welte C.U."/>
        </authorList>
    </citation>
    <scope>NUCLEOTIDE SEQUENCE [LARGE SCALE GENOMIC DNA]</scope>
    <source>
        <strain evidence="1">SB12</strain>
    </source>
</reference>
<name>A0A833LVR5_9LEPT</name>
<evidence type="ECO:0000313" key="2">
    <source>
        <dbReference type="Proteomes" id="UP000460298"/>
    </source>
</evidence>
<sequence length="219" mass="25666">MASRPRIDKSLNTEEIAYLFQFLDEPLTSYDCGTLCKDQYNGVPYCCSSEHAVPLLYKAEFTYLKSLGDLWHEWKPVTADDKELKKSEGKDQIFCECKGVAHCVRDERSISCRTFPLEPYIDRRGVFVGLTFLQEFTEKDPDTGKIKCPLTRKAKDIRQEAVDSHFMFWEKIMLRRADEYETYVDTSKKLRRDRDRSGRTFTVLLPSHLKDSKLVKQYM</sequence>
<dbReference type="EMBL" id="WBUI01000032">
    <property type="protein sequence ID" value="KAB2929389.1"/>
    <property type="molecule type" value="Genomic_DNA"/>
</dbReference>
<organism evidence="1 2">
    <name type="scientific">Leptonema illini</name>
    <dbReference type="NCBI Taxonomy" id="183"/>
    <lineage>
        <taxon>Bacteria</taxon>
        <taxon>Pseudomonadati</taxon>
        <taxon>Spirochaetota</taxon>
        <taxon>Spirochaetia</taxon>
        <taxon>Leptospirales</taxon>
        <taxon>Leptospiraceae</taxon>
        <taxon>Leptonema</taxon>
    </lineage>
</organism>
<evidence type="ECO:0000313" key="1">
    <source>
        <dbReference type="EMBL" id="KAB2929389.1"/>
    </source>
</evidence>
<proteinExistence type="predicted"/>
<dbReference type="Proteomes" id="UP000460298">
    <property type="component" value="Unassembled WGS sequence"/>
</dbReference>